<dbReference type="Pfam" id="PF00093">
    <property type="entry name" value="VWC"/>
    <property type="match status" value="5"/>
</dbReference>
<dbReference type="Gene3D" id="2.10.70.10">
    <property type="entry name" value="Complement Module, domain 1"/>
    <property type="match status" value="3"/>
</dbReference>
<comment type="caution">
    <text evidence="8">The sequence shown here is derived from an EMBL/GenBank/DDBJ whole genome shotgun (WGS) entry which is preliminary data.</text>
</comment>
<dbReference type="PROSITE" id="PS50026">
    <property type="entry name" value="EGF_3"/>
    <property type="match status" value="10"/>
</dbReference>
<evidence type="ECO:0000256" key="3">
    <source>
        <dbReference type="ARBA" id="ARBA00023157"/>
    </source>
</evidence>
<evidence type="ECO:0000256" key="1">
    <source>
        <dbReference type="ARBA" id="ARBA00022729"/>
    </source>
</evidence>
<keyword evidence="2" id="KW-0175">Coiled coil</keyword>
<dbReference type="InterPro" id="IPR000742">
    <property type="entry name" value="EGF"/>
</dbReference>
<dbReference type="InterPro" id="IPR050969">
    <property type="entry name" value="Dev_Signal_Modulators"/>
</dbReference>
<dbReference type="InterPro" id="IPR018097">
    <property type="entry name" value="EGF_Ca-bd_CS"/>
</dbReference>
<dbReference type="Proteomes" id="UP000230750">
    <property type="component" value="Unassembled WGS sequence"/>
</dbReference>
<feature type="disulfide bond" evidence="4">
    <location>
        <begin position="285"/>
        <end position="294"/>
    </location>
</feature>
<dbReference type="SMART" id="SM00215">
    <property type="entry name" value="VWC_out"/>
    <property type="match status" value="7"/>
</dbReference>
<reference evidence="8 9" key="1">
    <citation type="journal article" date="2017" name="PLoS Biol.">
        <title>The sea cucumber genome provides insights into morphological evolution and visceral regeneration.</title>
        <authorList>
            <person name="Zhang X."/>
            <person name="Sun L."/>
            <person name="Yuan J."/>
            <person name="Sun Y."/>
            <person name="Gao Y."/>
            <person name="Zhang L."/>
            <person name="Li S."/>
            <person name="Dai H."/>
            <person name="Hamel J.F."/>
            <person name="Liu C."/>
            <person name="Yu Y."/>
            <person name="Liu S."/>
            <person name="Lin W."/>
            <person name="Guo K."/>
            <person name="Jin S."/>
            <person name="Xu P."/>
            <person name="Storey K.B."/>
            <person name="Huan P."/>
            <person name="Zhang T."/>
            <person name="Zhou Y."/>
            <person name="Zhang J."/>
            <person name="Lin C."/>
            <person name="Li X."/>
            <person name="Xing L."/>
            <person name="Huo D."/>
            <person name="Sun M."/>
            <person name="Wang L."/>
            <person name="Mercier A."/>
            <person name="Li F."/>
            <person name="Yang H."/>
            <person name="Xiang J."/>
        </authorList>
    </citation>
    <scope>NUCLEOTIDE SEQUENCE [LARGE SCALE GENOMIC DNA]</scope>
    <source>
        <strain evidence="8">Shaxun</strain>
        <tissue evidence="8">Muscle</tissue>
    </source>
</reference>
<feature type="domain" description="Ig-like" evidence="7">
    <location>
        <begin position="1891"/>
        <end position="1968"/>
    </location>
</feature>
<feature type="disulfide bond" evidence="4">
    <location>
        <begin position="2170"/>
        <end position="2180"/>
    </location>
</feature>
<dbReference type="GO" id="GO:0005509">
    <property type="term" value="F:calcium ion binding"/>
    <property type="evidence" value="ECO:0007669"/>
    <property type="project" value="InterPro"/>
</dbReference>
<feature type="domain" description="Ig-like" evidence="7">
    <location>
        <begin position="1173"/>
        <end position="1258"/>
    </location>
</feature>
<feature type="domain" description="VWFC" evidence="6">
    <location>
        <begin position="2897"/>
        <end position="2958"/>
    </location>
</feature>
<feature type="domain" description="Ig-like" evidence="7">
    <location>
        <begin position="1743"/>
        <end position="1837"/>
    </location>
</feature>
<feature type="domain" description="EGF-like" evidence="5">
    <location>
        <begin position="2199"/>
        <end position="2230"/>
    </location>
</feature>
<feature type="domain" description="Ig-like" evidence="7">
    <location>
        <begin position="784"/>
        <end position="871"/>
    </location>
</feature>
<feature type="domain" description="Ig-like" evidence="7">
    <location>
        <begin position="1457"/>
        <end position="1525"/>
    </location>
</feature>
<dbReference type="Pfam" id="PF23334">
    <property type="entry name" value="VWC2L_2nd"/>
    <property type="match status" value="1"/>
</dbReference>
<feature type="disulfide bond" evidence="4">
    <location>
        <begin position="2203"/>
        <end position="2213"/>
    </location>
</feature>
<dbReference type="InterPro" id="IPR001881">
    <property type="entry name" value="EGF-like_Ca-bd_dom"/>
</dbReference>
<dbReference type="GO" id="GO:0005102">
    <property type="term" value="F:signaling receptor binding"/>
    <property type="evidence" value="ECO:0007669"/>
    <property type="project" value="TreeGrafter"/>
</dbReference>
<proteinExistence type="predicted"/>
<keyword evidence="4" id="KW-0245">EGF-like domain</keyword>
<feature type="disulfide bond" evidence="4">
    <location>
        <begin position="2220"/>
        <end position="2229"/>
    </location>
</feature>
<feature type="disulfide bond" evidence="4">
    <location>
        <begin position="2187"/>
        <end position="2196"/>
    </location>
</feature>
<feature type="domain" description="VWFC" evidence="6">
    <location>
        <begin position="2646"/>
        <end position="2706"/>
    </location>
</feature>
<feature type="disulfide bond" evidence="4">
    <location>
        <begin position="2373"/>
        <end position="2383"/>
    </location>
</feature>
<dbReference type="InterPro" id="IPR013151">
    <property type="entry name" value="Immunoglobulin_dom"/>
</dbReference>
<dbReference type="InterPro" id="IPR000152">
    <property type="entry name" value="EGF-type_Asp/Asn_hydroxyl_site"/>
</dbReference>
<feature type="domain" description="Ig-like" evidence="7">
    <location>
        <begin position="64"/>
        <end position="126"/>
    </location>
</feature>
<feature type="domain" description="EGF-like" evidence="5">
    <location>
        <begin position="1706"/>
        <end position="1737"/>
    </location>
</feature>
<dbReference type="InterPro" id="IPR003598">
    <property type="entry name" value="Ig_sub2"/>
</dbReference>
<feature type="disulfide bond" evidence="4">
    <location>
        <begin position="414"/>
        <end position="423"/>
    </location>
</feature>
<feature type="domain" description="Ig-like" evidence="7">
    <location>
        <begin position="1605"/>
        <end position="1700"/>
    </location>
</feature>
<feature type="disulfide bond" evidence="4">
    <location>
        <begin position="1976"/>
        <end position="1986"/>
    </location>
</feature>
<dbReference type="SUPFAM" id="SSF48726">
    <property type="entry name" value="Immunoglobulin"/>
    <property type="match status" value="13"/>
</dbReference>
<dbReference type="OrthoDB" id="10045365at2759"/>
<feature type="domain" description="VWFC" evidence="6">
    <location>
        <begin position="3016"/>
        <end position="3075"/>
    </location>
</feature>
<feature type="domain" description="VWFC" evidence="6">
    <location>
        <begin position="2779"/>
        <end position="2835"/>
    </location>
</feature>
<evidence type="ECO:0000313" key="9">
    <source>
        <dbReference type="Proteomes" id="UP000230750"/>
    </source>
</evidence>
<dbReference type="SMART" id="SM00408">
    <property type="entry name" value="IGc2"/>
    <property type="match status" value="7"/>
</dbReference>
<keyword evidence="3 4" id="KW-1015">Disulfide bond</keyword>
<feature type="disulfide bond" evidence="4">
    <location>
        <begin position="268"/>
        <end position="278"/>
    </location>
</feature>
<gene>
    <name evidence="8" type="ORF">BSL78_12831</name>
</gene>
<dbReference type="InterPro" id="IPR001007">
    <property type="entry name" value="VWF_dom"/>
</dbReference>
<dbReference type="PANTHER" id="PTHR14949">
    <property type="entry name" value="EGF-LIKE-DOMAIN, MULTIPLE 7, 8"/>
    <property type="match status" value="1"/>
</dbReference>
<feature type="domain" description="Ig-like" evidence="7">
    <location>
        <begin position="1060"/>
        <end position="1125"/>
    </location>
</feature>
<feature type="disulfide bond" evidence="4">
    <location>
        <begin position="1274"/>
        <end position="1284"/>
    </location>
</feature>
<feature type="non-terminal residue" evidence="8">
    <location>
        <position position="1"/>
    </location>
</feature>
<feature type="disulfide bond" evidence="4">
    <location>
        <begin position="2390"/>
        <end position="2399"/>
    </location>
</feature>
<feature type="domain" description="VWFC" evidence="6">
    <location>
        <begin position="2835"/>
        <end position="2895"/>
    </location>
</feature>
<dbReference type="SMART" id="SM00181">
    <property type="entry name" value="EGF"/>
    <property type="match status" value="23"/>
</dbReference>
<feature type="domain" description="EGF-like" evidence="5">
    <location>
        <begin position="2369"/>
        <end position="2400"/>
    </location>
</feature>
<sequence>SRRHIYSTRASEYITILYINDLQPSDRGNYYCRTGRLSANVTLSLQNYDQRDATFITPYPPVVGTEYIVICDVNYPVPGDPPYWASTNGLEVDNGRVFAERFSDTRVKLTFRPLEQSDEGVYTCNVGPYRFLHQITIIEAKTFTNISTVVLSTGSPLNFNCTAPNYLDLPLWRGPDGNIITATENSGENVYIKNVGIGLSQLVIKGLSKSEGGTYTCQIDNNFSTITVIVKDEVCEPNCLNGGICDNGICVCSPPWIGNACGEQVQNCTAPCLNGGECVDEICSCPDSYFGTQCENPAEDILSFEPLDEPIRNSNYSVICSAHPDSPYFPMWADSTGLPILPMGDGESNHVFTDFTSENEAVLTILDLDIADSGSFFCIAGPHNKSLDVEDIKDPECVPPCENGGTCIVGVCNCPAEYIGKSCQELELFVDIYRVGEKEFYDIGDRVALRCSASRPNRYGPPVWFDHYGQKIETGVGIETIGTRVLTPETTELIIFNVQKSHSGDYTCIVGHADDITNILVEGDADGYLVIHPFITSYYQGQQVRLTCEVLEGDHFISYPQWAYNGTVIGPHIAATDCTPSCLHGGTCTLGSCYCAIGFSGEYCQTQVGMGRAVSNMITAFINQLTIFGLDSDISGQYICVTGSLLDSINITITDINIFVSIPPEQTGELGEDLSFLCQVEGNYTSGAPVWYDPLGSRILALNEGGNRHIYSEIISPFSTRLRIRNSKLSDGGLYVCGVGPKQFDYTIVLQDPQCEEQCRYGGNCENGFCECMPSFIGEYCEIPSYTIDIVWLPENPTPPVAGSDISLECVVSGDTPDMNPIWHLDNQGQPIDYEVSVIDSMTTQITLRNLDEGRLGTLVCQMGPLTSTVEIEVEAASCYVPCLNGGTCVEGLCECLEGYTGLACQIQEQSTIIIEIIGPSTPQPRVGDKVDILCRVPSNSSMTPIWIGPDGNRLPIKNNTQHRVYMVIMEPNIAKLMIKKAAVSDGGTYTCILGNEQMTSVVVNILEVECSVPCMNGGVCVASQCECPSMTSGGFCQNIIGSDFQVRIKIQKADYPIVGSNIRIVCEVKGSNPDYQFPMWYSPEGNRIRSTKRRITTKGSKAEQIKLDIGDLQFSDAGNYTCRVGDISNTFFLEPRPGDCFPECLNGAECQYGSCFCTSGFAGQACEIDVGPRGVDVNLTIIPMDPQPPFIGGNNTYICIASSNGLYFNPTWRNPEGRVITTAVSDSVYAEFISPLETHLIIANATEDDAGLYKCTIGPQSISYHINVLEPECDPPCLNGGQCIDSQCECPSDWFGLFCEVLAPLSYDIELIHERTEPPFLGNTASILCEVTGVGLPPTPSWLGLNDTILGPKIPTDGDVEAYIEVITPSTTRLVVPNLSNDKVGLYTCVTGPIRKSVLVYTYEPTCAQECLNGGTCIESYCVCPDGFLGSSCRFSLEEDFFLVVKPIIVENPETGDEYKVRCEVVGPLAVGRPSWYDQEGQEIHPLGQGGNASRHASPDTIRRMTLVFDSIQSSASGNYTCELGPLVETFEIIVELGCPAPCENGVCLEGECVCREPFSGESCDEIKPGCNALFQCLNGGACVDNFCYCPKNYTGEFCQQEKPKDAFIRVEIHPDNEYRVGGQVRATCVTSGDKAPLFPVWSAAGNGGLILPYGIGSEGDPYSKRTTRYSTELVIPLVEDKSVVSFVCTAGPLYETVTFNISVDDSDCQPPCENGGVCENFECVCPVGFSGPVCDISDFEPVSIRITPEQEEITYMGDDVSFICRTRGFNAPEDPIWMNPEGGFVPDRTLRDGEDIYYERINSTASRLIIIGLSEEEVGMYKCVANKFNSSVVITTYEKPCILPCANGICVNGKCICLADYEGDLCEIRIGRLSRISIIHNITRNPELGDTIILLCRTSGQNAPRFPYWRTADDVLIPQDEMSGPNNNLKTEEVSHFETRLTIYNFTDEDVGSYTCTGGPLTTSFTIVLATLLCNPDCVNGGICDEGICVCLPGFTGAFCEFEGCDPDCGERGVCIDGTCYCHPGFYGKACQHQTPVVISIMPLSTDPPVIGRNVSYMCTINDTSLADSPTWLAPDGQEILTSFSDDRFRTEVINSQTTVLHIYKLQGEDSGEYICLADPLQGSVFMTVDADECSQPCLNGVCLQAWPLCLSSWIRWCVACQPIDELCAEECQNGGICVEGACECAAGYHGDFCEEIVDACFGNCLNRGLCFRGKCRCPFGFRGEHCEIETPILVVFPDTSHIIVNIGDEVQATCKLNEELQLEAEQSVKWLDQEGNIIPSIQEADNVDTYIEHLPDRAVQLTIANFDNSDAGTYACTLGIWIRNVTVYPQPINCKNPCMNGGHCQNGLCLCPQNVTGEYCQIPRNDTDECLLECMNGGICVQGACICISGYTGMLCESEVQCDPACKDRFRCDRGICVCSVGLTGPNCTQNINECQINMNLCKYGCEDTYGGYRCNCEPGFEFDENNEVWGHFLNEDRRTCLGPAACLYEGIFYKTGSTWETDNGCVECTCMEGVTVCHDVQCTVDRNCEHSRIVYHHGANWTALHDPCLHCSCNDSLVTCYSEVCLPRCSHPAPRQGQCCRECSDCLYEGTLIHNNRMFKPLADNCSVCECNDGDIICSEITCPEVTCEKPTQKACCLTCEDNCVFQGVEYENGDSFTLLDSCKLCTCLEGAVECLRITCEPLNCTRQQQIQDPSECCPRCVEDGCYDRWSIFHQTDSEWTDLYDICQSCTCQEGGVVQCVREECNTVCPASRFSANISPSVYIEGECCPDCLGCYYNGVGYHNSAIFQSAYNECEDCRCIDSYVVCEPISCATKCTNPYQPEDACCPICDDCLYRGQIVENGAYFNPLYDSCQTCSCINGTVSCTEREQCPVLDCTATITLTGDCCPRCADTHCTLPDGTRYQSGEVFTHPSRPCQNCTCIDSVTVCSPQSCPPESSCEHGLVIPGACCKDCSICTLNHMHYTNGVIFSEEDPCESCVCENGTIRCTRTRCTPTFCAQTVVPDGECCPVCDTCADDSNAIFQHGDTWDHPEDPCLALTCINTLIITHTTLCPINCENPIEIPGQCCPACEGCRVNNTVAESNEVFFPFEDKCTECRCTSESLTHCQKVRCPRLDCRPEFKEMSDDHCCPICKPSDYSPCLDNDNLYANGSIIEKDCNTCTCLNSVWDCEPIVCRELECPLSNRFTPEGRCCPICRRNKCIIENKIYRNGTIFHPTSDPCYECQCIYGEPFCAEKLCQDCPQQYQAFEEGVCCPVCTIGKKSNETDPELIKEEQRNCTAGFYDDLAIPFTWEQGCEVCTCFLGETFCIPPHCEDLVCEMDDDFIVPL</sequence>
<dbReference type="EMBL" id="MRZV01000426">
    <property type="protein sequence ID" value="PIK50262.1"/>
    <property type="molecule type" value="Genomic_DNA"/>
</dbReference>
<feature type="domain" description="Ig-like" evidence="7">
    <location>
        <begin position="444"/>
        <end position="512"/>
    </location>
</feature>
<feature type="domain" description="EGF-like" evidence="5">
    <location>
        <begin position="1270"/>
        <end position="1301"/>
    </location>
</feature>
<feature type="domain" description="Ig-like" evidence="7">
    <location>
        <begin position="671"/>
        <end position="747"/>
    </location>
</feature>
<dbReference type="SMART" id="SM00409">
    <property type="entry name" value="IG"/>
    <property type="match status" value="16"/>
</dbReference>
<keyword evidence="9" id="KW-1185">Reference proteome</keyword>
<accession>A0A2G8KQH7</accession>
<dbReference type="InterPro" id="IPR036179">
    <property type="entry name" value="Ig-like_dom_sf"/>
</dbReference>
<evidence type="ECO:0000259" key="6">
    <source>
        <dbReference type="PROSITE" id="PS50184"/>
    </source>
</evidence>
<feature type="domain" description="EGF-like" evidence="5">
    <location>
        <begin position="1972"/>
        <end position="2003"/>
    </location>
</feature>
<feature type="domain" description="VWFC" evidence="6">
    <location>
        <begin position="2588"/>
        <end position="2645"/>
    </location>
</feature>
<organism evidence="8 9">
    <name type="scientific">Stichopus japonicus</name>
    <name type="common">Sea cucumber</name>
    <dbReference type="NCBI Taxonomy" id="307972"/>
    <lineage>
        <taxon>Eukaryota</taxon>
        <taxon>Metazoa</taxon>
        <taxon>Echinodermata</taxon>
        <taxon>Eleutherozoa</taxon>
        <taxon>Echinozoa</taxon>
        <taxon>Holothuroidea</taxon>
        <taxon>Aspidochirotacea</taxon>
        <taxon>Aspidochirotida</taxon>
        <taxon>Stichopodidae</taxon>
        <taxon>Apostichopus</taxon>
    </lineage>
</organism>
<dbReference type="GO" id="GO:0009986">
    <property type="term" value="C:cell surface"/>
    <property type="evidence" value="ECO:0007669"/>
    <property type="project" value="TreeGrafter"/>
</dbReference>
<dbReference type="PROSITE" id="PS01208">
    <property type="entry name" value="VWFC_1"/>
    <property type="match status" value="7"/>
</dbReference>
<dbReference type="SMART" id="SM00179">
    <property type="entry name" value="EGF_CA"/>
    <property type="match status" value="5"/>
</dbReference>
<dbReference type="PANTHER" id="PTHR14949:SF54">
    <property type="entry name" value="VWFD DOMAIN-CONTAINING PROTEIN"/>
    <property type="match status" value="1"/>
</dbReference>
<feature type="domain" description="EGF-like" evidence="5">
    <location>
        <begin position="264"/>
        <end position="295"/>
    </location>
</feature>
<dbReference type="Pfam" id="PF23106">
    <property type="entry name" value="EGF_Teneurin"/>
    <property type="match status" value="1"/>
</dbReference>
<feature type="domain" description="EGF-like" evidence="5">
    <location>
        <begin position="393"/>
        <end position="424"/>
    </location>
</feature>
<feature type="domain" description="EGF-like" evidence="5">
    <location>
        <begin position="2166"/>
        <end position="2197"/>
    </location>
</feature>
<comment type="caution">
    <text evidence="4">Lacks conserved residue(s) required for the propagation of feature annotation.</text>
</comment>
<dbReference type="InterPro" id="IPR013783">
    <property type="entry name" value="Ig-like_fold"/>
</dbReference>
<dbReference type="PROSITE" id="PS01187">
    <property type="entry name" value="EGF_CA"/>
    <property type="match status" value="1"/>
</dbReference>
<feature type="disulfide bond" evidence="4">
    <location>
        <begin position="2337"/>
        <end position="2347"/>
    </location>
</feature>
<dbReference type="PROSITE" id="PS50835">
    <property type="entry name" value="IG_LIKE"/>
    <property type="match status" value="15"/>
</dbReference>
<feature type="disulfide bond" evidence="4">
    <location>
        <begin position="397"/>
        <end position="407"/>
    </location>
</feature>
<dbReference type="SUPFAM" id="SSF57603">
    <property type="entry name" value="FnI-like domain"/>
    <property type="match status" value="12"/>
</dbReference>
<dbReference type="Gene3D" id="2.10.25.10">
    <property type="entry name" value="Laminin"/>
    <property type="match status" value="12"/>
</dbReference>
<dbReference type="CDD" id="cd00054">
    <property type="entry name" value="EGF_CA"/>
    <property type="match status" value="1"/>
</dbReference>
<feature type="domain" description="EGF-like" evidence="5">
    <location>
        <begin position="2333"/>
        <end position="2364"/>
    </location>
</feature>
<feature type="domain" description="VWFC" evidence="6">
    <location>
        <begin position="3142"/>
        <end position="3200"/>
    </location>
</feature>
<keyword evidence="1" id="KW-0732">Signal</keyword>
<evidence type="ECO:0000256" key="2">
    <source>
        <dbReference type="ARBA" id="ARBA00023054"/>
    </source>
</evidence>
<feature type="disulfide bond" evidence="4">
    <location>
        <begin position="2354"/>
        <end position="2363"/>
    </location>
</feature>
<dbReference type="PROSITE" id="PS00022">
    <property type="entry name" value="EGF_1"/>
    <property type="match status" value="16"/>
</dbReference>
<feature type="disulfide bond" evidence="4">
    <location>
        <begin position="1993"/>
        <end position="2002"/>
    </location>
</feature>
<feature type="domain" description="Ig-like" evidence="7">
    <location>
        <begin position="2038"/>
        <end position="2128"/>
    </location>
</feature>
<dbReference type="Pfam" id="PF00047">
    <property type="entry name" value="ig"/>
    <property type="match status" value="1"/>
</dbReference>
<dbReference type="Gene3D" id="6.20.200.20">
    <property type="match status" value="8"/>
</dbReference>
<dbReference type="InterPro" id="IPR007110">
    <property type="entry name" value="Ig-like_dom"/>
</dbReference>
<feature type="domain" description="VWFC" evidence="6">
    <location>
        <begin position="3202"/>
        <end position="3261"/>
    </location>
</feature>
<feature type="disulfide bond" evidence="4">
    <location>
        <begin position="1710"/>
        <end position="1720"/>
    </location>
</feature>
<dbReference type="Gene3D" id="2.60.40.10">
    <property type="entry name" value="Immunoglobulins"/>
    <property type="match status" value="9"/>
</dbReference>
<evidence type="ECO:0000313" key="8">
    <source>
        <dbReference type="EMBL" id="PIK50262.1"/>
    </source>
</evidence>
<evidence type="ECO:0000259" key="7">
    <source>
        <dbReference type="PROSITE" id="PS50835"/>
    </source>
</evidence>
<dbReference type="PROSITE" id="PS01186">
    <property type="entry name" value="EGF_2"/>
    <property type="match status" value="10"/>
</dbReference>
<dbReference type="STRING" id="307972.A0A2G8KQH7"/>
<feature type="domain" description="Ig-like" evidence="7">
    <location>
        <begin position="2234"/>
        <end position="2321"/>
    </location>
</feature>
<feature type="domain" description="VWFC" evidence="6">
    <location>
        <begin position="3075"/>
        <end position="3137"/>
    </location>
</feature>
<feature type="domain" description="VWFC" evidence="6">
    <location>
        <begin position="2708"/>
        <end position="2777"/>
    </location>
</feature>
<feature type="disulfide bond" evidence="4">
    <location>
        <begin position="1727"/>
        <end position="1736"/>
    </location>
</feature>
<feature type="domain" description="Ig-like" evidence="7">
    <location>
        <begin position="928"/>
        <end position="1003"/>
    </location>
</feature>
<protein>
    <submittedName>
        <fullName evidence="8">Putative neurogenic locus Notch protein</fullName>
    </submittedName>
</protein>
<feature type="domain" description="VWFC" evidence="6">
    <location>
        <begin position="2488"/>
        <end position="2558"/>
    </location>
</feature>
<evidence type="ECO:0000259" key="5">
    <source>
        <dbReference type="PROSITE" id="PS50026"/>
    </source>
</evidence>
<dbReference type="SMART" id="SM00214">
    <property type="entry name" value="VWC"/>
    <property type="match status" value="12"/>
</dbReference>
<dbReference type="SUPFAM" id="SSF57196">
    <property type="entry name" value="EGF/Laminin"/>
    <property type="match status" value="4"/>
</dbReference>
<feature type="domain" description="VWFC" evidence="6">
    <location>
        <begin position="2958"/>
        <end position="3016"/>
    </location>
</feature>
<dbReference type="InterPro" id="IPR003599">
    <property type="entry name" value="Ig_sub"/>
</dbReference>
<feature type="disulfide bond" evidence="4">
    <location>
        <begin position="1291"/>
        <end position="1300"/>
    </location>
</feature>
<feature type="domain" description="EGF-like" evidence="5">
    <location>
        <begin position="2434"/>
        <end position="2470"/>
    </location>
</feature>
<dbReference type="GO" id="GO:0005576">
    <property type="term" value="C:extracellular region"/>
    <property type="evidence" value="ECO:0007669"/>
    <property type="project" value="TreeGrafter"/>
</dbReference>
<dbReference type="PROSITE" id="PS00010">
    <property type="entry name" value="ASX_HYDROXYL"/>
    <property type="match status" value="1"/>
</dbReference>
<feature type="domain" description="Ig-like" evidence="7">
    <location>
        <begin position="128"/>
        <end position="227"/>
    </location>
</feature>
<evidence type="ECO:0000256" key="4">
    <source>
        <dbReference type="PROSITE-ProRule" id="PRU00076"/>
    </source>
</evidence>
<dbReference type="PROSITE" id="PS50184">
    <property type="entry name" value="VWFC_2"/>
    <property type="match status" value="12"/>
</dbReference>
<name>A0A2G8KQH7_STIJA</name>
<feature type="domain" description="Ig-like" evidence="7">
    <location>
        <begin position="1305"/>
        <end position="1390"/>
    </location>
</feature>